<dbReference type="Proteomes" id="UP000736787">
    <property type="component" value="Unassembled WGS sequence"/>
</dbReference>
<reference evidence="1" key="2">
    <citation type="submission" date="2018-10" db="EMBL/GenBank/DDBJ databases">
        <title>Effector identification in a new, highly contiguous assembly of the strawberry crown rot pathogen Phytophthora cactorum.</title>
        <authorList>
            <person name="Armitage A.D."/>
            <person name="Nellist C.F."/>
            <person name="Bates H."/>
            <person name="Vickerstaff R.J."/>
            <person name="Harrison R.J."/>
        </authorList>
    </citation>
    <scope>NUCLEOTIDE SEQUENCE</scope>
    <source>
        <strain evidence="1">15-7</strain>
        <strain evidence="2">4032</strain>
        <strain evidence="3">4040</strain>
        <strain evidence="4">P415</strain>
        <strain evidence="5">P421</strain>
    </source>
</reference>
<dbReference type="VEuPathDB" id="FungiDB:PC110_g5691"/>
<dbReference type="EMBL" id="RCMV01000207">
    <property type="protein sequence ID" value="KAG3221755.1"/>
    <property type="molecule type" value="Genomic_DNA"/>
</dbReference>
<dbReference type="Proteomes" id="UP000774804">
    <property type="component" value="Unassembled WGS sequence"/>
</dbReference>
<dbReference type="EMBL" id="RCMI01000037">
    <property type="protein sequence ID" value="KAG2940522.1"/>
    <property type="molecule type" value="Genomic_DNA"/>
</dbReference>
<evidence type="ECO:0000313" key="6">
    <source>
        <dbReference type="EMBL" id="RAW38058.1"/>
    </source>
</evidence>
<dbReference type="EMBL" id="MJFZ01000097">
    <property type="protein sequence ID" value="RAW38058.1"/>
    <property type="molecule type" value="Genomic_DNA"/>
</dbReference>
<proteinExistence type="predicted"/>
<evidence type="ECO:0000313" key="7">
    <source>
        <dbReference type="Proteomes" id="UP000251314"/>
    </source>
</evidence>
<dbReference type="AlphaFoldDB" id="A0A329SQR5"/>
<reference evidence="6 7" key="1">
    <citation type="submission" date="2018-01" db="EMBL/GenBank/DDBJ databases">
        <title>Draft genome of the strawberry crown rot pathogen Phytophthora cactorum.</title>
        <authorList>
            <person name="Armitage A.D."/>
            <person name="Lysoe E."/>
            <person name="Nellist C.F."/>
            <person name="Harrison R.J."/>
            <person name="Brurberg M.B."/>
        </authorList>
    </citation>
    <scope>NUCLEOTIDE SEQUENCE [LARGE SCALE GENOMIC DNA]</scope>
    <source>
        <strain evidence="6 7">10300</strain>
    </source>
</reference>
<sequence>MPASTIEDLNAAVKRVLSGEKVRGASTTTTIPYRTLRKWVAKGEMGIFRESLRRGPAPLLSPPAEQCLVGCIAGRQMVRYTASRKEIVYKAGTISSMATGHTVGTVALWIDTLFSQLGLPRQ</sequence>
<dbReference type="Proteomes" id="UP000251314">
    <property type="component" value="Unassembled WGS sequence"/>
</dbReference>
<dbReference type="OrthoDB" id="128392at2759"/>
<evidence type="ECO:0000313" key="3">
    <source>
        <dbReference type="EMBL" id="KAG2941543.1"/>
    </source>
</evidence>
<accession>A0A329SQR5</accession>
<evidence type="ECO:0000313" key="4">
    <source>
        <dbReference type="EMBL" id="KAG2984381.1"/>
    </source>
</evidence>
<dbReference type="EMBL" id="RCMK01000244">
    <property type="protein sequence ID" value="KAG2941543.1"/>
    <property type="molecule type" value="Genomic_DNA"/>
</dbReference>
<evidence type="ECO:0000313" key="5">
    <source>
        <dbReference type="EMBL" id="KAG3221755.1"/>
    </source>
</evidence>
<dbReference type="Proteomes" id="UP000760860">
    <property type="component" value="Unassembled WGS sequence"/>
</dbReference>
<evidence type="ECO:0008006" key="8">
    <source>
        <dbReference type="Google" id="ProtNLM"/>
    </source>
</evidence>
<keyword evidence="7" id="KW-1185">Reference proteome</keyword>
<organism evidence="6 7">
    <name type="scientific">Phytophthora cactorum</name>
    <dbReference type="NCBI Taxonomy" id="29920"/>
    <lineage>
        <taxon>Eukaryota</taxon>
        <taxon>Sar</taxon>
        <taxon>Stramenopiles</taxon>
        <taxon>Oomycota</taxon>
        <taxon>Peronosporomycetes</taxon>
        <taxon>Peronosporales</taxon>
        <taxon>Peronosporaceae</taxon>
        <taxon>Phytophthora</taxon>
    </lineage>
</organism>
<evidence type="ECO:0000313" key="1">
    <source>
        <dbReference type="EMBL" id="KAG2860271.1"/>
    </source>
</evidence>
<dbReference type="EMBL" id="RCML01000234">
    <property type="protein sequence ID" value="KAG2984381.1"/>
    <property type="molecule type" value="Genomic_DNA"/>
</dbReference>
<dbReference type="Proteomes" id="UP000697107">
    <property type="component" value="Unassembled WGS sequence"/>
</dbReference>
<dbReference type="EMBL" id="RCMG01000189">
    <property type="protein sequence ID" value="KAG2860271.1"/>
    <property type="molecule type" value="Genomic_DNA"/>
</dbReference>
<dbReference type="Proteomes" id="UP000735874">
    <property type="component" value="Unassembled WGS sequence"/>
</dbReference>
<name>A0A329SQR5_9STRA</name>
<comment type="caution">
    <text evidence="6">The sequence shown here is derived from an EMBL/GenBank/DDBJ whole genome shotgun (WGS) entry which is preliminary data.</text>
</comment>
<protein>
    <recommendedName>
        <fullName evidence="8">Homeodomain-like</fullName>
    </recommendedName>
</protein>
<gene>
    <name evidence="6" type="ORF">PC110_g5691</name>
    <name evidence="1" type="ORF">PC113_g8200</name>
    <name evidence="2" type="ORF">PC115_g2517</name>
    <name evidence="3" type="ORF">PC117_g10217</name>
    <name evidence="4" type="ORF">PC118_g8892</name>
    <name evidence="5" type="ORF">PC129_g7512</name>
</gene>
<evidence type="ECO:0000313" key="2">
    <source>
        <dbReference type="EMBL" id="KAG2940522.1"/>
    </source>
</evidence>